<dbReference type="InterPro" id="IPR004807">
    <property type="entry name" value="UvrB"/>
</dbReference>
<protein>
    <submittedName>
        <fullName evidence="1">Excinuclease ABC subunit B</fullName>
    </submittedName>
</protein>
<dbReference type="GO" id="GO:0005524">
    <property type="term" value="F:ATP binding"/>
    <property type="evidence" value="ECO:0007669"/>
    <property type="project" value="InterPro"/>
</dbReference>
<dbReference type="GO" id="GO:0009380">
    <property type="term" value="C:excinuclease repair complex"/>
    <property type="evidence" value="ECO:0007669"/>
    <property type="project" value="InterPro"/>
</dbReference>
<name>A0A2X3KQ22_KLEPN</name>
<evidence type="ECO:0000313" key="2">
    <source>
        <dbReference type="Proteomes" id="UP000250675"/>
    </source>
</evidence>
<dbReference type="SUPFAM" id="SSF52540">
    <property type="entry name" value="P-loop containing nucleoside triphosphate hydrolases"/>
    <property type="match status" value="1"/>
</dbReference>
<dbReference type="InterPro" id="IPR027417">
    <property type="entry name" value="P-loop_NTPase"/>
</dbReference>
<dbReference type="GO" id="GO:0006289">
    <property type="term" value="P:nucleotide-excision repair"/>
    <property type="evidence" value="ECO:0007669"/>
    <property type="project" value="InterPro"/>
</dbReference>
<evidence type="ECO:0000313" key="1">
    <source>
        <dbReference type="EMBL" id="SQC88569.1"/>
    </source>
</evidence>
<accession>A0A2X3KQ22</accession>
<dbReference type="Gene3D" id="3.40.50.300">
    <property type="entry name" value="P-loop containing nucleotide triphosphate hydrolases"/>
    <property type="match status" value="1"/>
</dbReference>
<dbReference type="EMBL" id="UASO01000012">
    <property type="protein sequence ID" value="SQC88569.1"/>
    <property type="molecule type" value="Genomic_DNA"/>
</dbReference>
<dbReference type="PANTHER" id="PTHR24029">
    <property type="entry name" value="UVRABC SYSTEM PROTEIN B"/>
    <property type="match status" value="1"/>
</dbReference>
<sequence length="112" mass="12708">MYRGDRARKETLVEYGFRLPSALDNRPMKFEEFEALAPQTIYVSATPGAYELDKSGGEVVDQVVRRPVCLTQSSKCARWRLRSTICCQRSACERPSTSACWSPLSPSGWRRT</sequence>
<gene>
    <name evidence="1" type="primary">uvrB_2</name>
    <name evidence="1" type="ORF">NCTC9645_06719</name>
</gene>
<dbReference type="AlphaFoldDB" id="A0A2X3KQ22"/>
<reference evidence="1 2" key="1">
    <citation type="submission" date="2018-06" db="EMBL/GenBank/DDBJ databases">
        <authorList>
            <consortium name="Pathogen Informatics"/>
            <person name="Doyle S."/>
        </authorList>
    </citation>
    <scope>NUCLEOTIDE SEQUENCE [LARGE SCALE GENOMIC DNA]</scope>
    <source>
        <strain evidence="1 2">NCTC9645</strain>
    </source>
</reference>
<organism evidence="1 2">
    <name type="scientific">Klebsiella pneumoniae</name>
    <dbReference type="NCBI Taxonomy" id="573"/>
    <lineage>
        <taxon>Bacteria</taxon>
        <taxon>Pseudomonadati</taxon>
        <taxon>Pseudomonadota</taxon>
        <taxon>Gammaproteobacteria</taxon>
        <taxon>Enterobacterales</taxon>
        <taxon>Enterobacteriaceae</taxon>
        <taxon>Klebsiella/Raoultella group</taxon>
        <taxon>Klebsiella</taxon>
        <taxon>Klebsiella pneumoniae complex</taxon>
    </lineage>
</organism>
<proteinExistence type="predicted"/>
<dbReference type="Proteomes" id="UP000250675">
    <property type="component" value="Unassembled WGS sequence"/>
</dbReference>
<dbReference type="PANTHER" id="PTHR24029:SF0">
    <property type="entry name" value="UVRABC SYSTEM PROTEIN B"/>
    <property type="match status" value="1"/>
</dbReference>
<dbReference type="GO" id="GO:0003677">
    <property type="term" value="F:DNA binding"/>
    <property type="evidence" value="ECO:0007669"/>
    <property type="project" value="InterPro"/>
</dbReference>
<dbReference type="GO" id="GO:0016887">
    <property type="term" value="F:ATP hydrolysis activity"/>
    <property type="evidence" value="ECO:0007669"/>
    <property type="project" value="InterPro"/>
</dbReference>